<dbReference type="Gene3D" id="3.40.720.10">
    <property type="entry name" value="Alkaline Phosphatase, subunit A"/>
    <property type="match status" value="2"/>
</dbReference>
<dbReference type="InterPro" id="IPR024607">
    <property type="entry name" value="Sulfatase_CS"/>
</dbReference>
<dbReference type="RefSeq" id="XP_030836814.1">
    <property type="nucleotide sequence ID" value="XM_030980954.1"/>
</dbReference>
<evidence type="ECO:0000256" key="3">
    <source>
        <dbReference type="ARBA" id="ARBA00022723"/>
    </source>
</evidence>
<evidence type="ECO:0000313" key="9">
    <source>
        <dbReference type="EnsemblMetazoa" id="XP_030836814"/>
    </source>
</evidence>
<feature type="domain" description="Sulfatase N-terminal" evidence="8">
    <location>
        <begin position="37"/>
        <end position="404"/>
    </location>
</feature>
<dbReference type="KEGG" id="spu:115922305"/>
<reference evidence="9" key="2">
    <citation type="submission" date="2021-01" db="UniProtKB">
        <authorList>
            <consortium name="EnsemblMetazoa"/>
        </authorList>
    </citation>
    <scope>IDENTIFICATION</scope>
</reference>
<dbReference type="OrthoDB" id="96314at2759"/>
<evidence type="ECO:0000256" key="7">
    <source>
        <dbReference type="SAM" id="MobiDB-lite"/>
    </source>
</evidence>
<reference evidence="10" key="1">
    <citation type="submission" date="2015-02" db="EMBL/GenBank/DDBJ databases">
        <title>Genome sequencing for Strongylocentrotus purpuratus.</title>
        <authorList>
            <person name="Murali S."/>
            <person name="Liu Y."/>
            <person name="Vee V."/>
            <person name="English A."/>
            <person name="Wang M."/>
            <person name="Skinner E."/>
            <person name="Han Y."/>
            <person name="Muzny D.M."/>
            <person name="Worley K.C."/>
            <person name="Gibbs R.A."/>
        </authorList>
    </citation>
    <scope>NUCLEOTIDE SEQUENCE</scope>
</reference>
<dbReference type="PANTHER" id="PTHR45953">
    <property type="entry name" value="IDURONATE 2-SULFATASE"/>
    <property type="match status" value="1"/>
</dbReference>
<evidence type="ECO:0000256" key="1">
    <source>
        <dbReference type="ARBA" id="ARBA00001913"/>
    </source>
</evidence>
<dbReference type="PROSITE" id="PS00149">
    <property type="entry name" value="SULFATASE_2"/>
    <property type="match status" value="1"/>
</dbReference>
<evidence type="ECO:0000256" key="4">
    <source>
        <dbReference type="ARBA" id="ARBA00022729"/>
    </source>
</evidence>
<organism evidence="9 10">
    <name type="scientific">Strongylocentrotus purpuratus</name>
    <name type="common">Purple sea urchin</name>
    <dbReference type="NCBI Taxonomy" id="7668"/>
    <lineage>
        <taxon>Eukaryota</taxon>
        <taxon>Metazoa</taxon>
        <taxon>Echinodermata</taxon>
        <taxon>Eleutherozoa</taxon>
        <taxon>Echinozoa</taxon>
        <taxon>Echinoidea</taxon>
        <taxon>Euechinoidea</taxon>
        <taxon>Echinacea</taxon>
        <taxon>Camarodonta</taxon>
        <taxon>Echinidea</taxon>
        <taxon>Strongylocentrotidae</taxon>
        <taxon>Strongylocentrotus</taxon>
    </lineage>
</organism>
<evidence type="ECO:0000256" key="2">
    <source>
        <dbReference type="ARBA" id="ARBA00008779"/>
    </source>
</evidence>
<proteinExistence type="inferred from homology"/>
<accession>A0A7M7NHT7</accession>
<evidence type="ECO:0000259" key="8">
    <source>
        <dbReference type="Pfam" id="PF00884"/>
    </source>
</evidence>
<dbReference type="Pfam" id="PF00884">
    <property type="entry name" value="Sulfatase"/>
    <property type="match status" value="1"/>
</dbReference>
<feature type="compositionally biased region" description="Basic and acidic residues" evidence="7">
    <location>
        <begin position="461"/>
        <end position="476"/>
    </location>
</feature>
<dbReference type="InParanoid" id="A0A7M7NHT7"/>
<dbReference type="AlphaFoldDB" id="A0A7M7NHT7"/>
<dbReference type="OMA" id="MITANGY"/>
<dbReference type="Proteomes" id="UP000007110">
    <property type="component" value="Unassembled WGS sequence"/>
</dbReference>
<keyword evidence="5" id="KW-0378">Hydrolase</keyword>
<dbReference type="GO" id="GO:0004423">
    <property type="term" value="F:iduronate-2-sulfatase activity"/>
    <property type="evidence" value="ECO:0000318"/>
    <property type="project" value="GO_Central"/>
</dbReference>
<dbReference type="SUPFAM" id="SSF53649">
    <property type="entry name" value="Alkaline phosphatase-like"/>
    <property type="match status" value="1"/>
</dbReference>
<dbReference type="InterPro" id="IPR000917">
    <property type="entry name" value="Sulfatase_N"/>
</dbReference>
<dbReference type="CDD" id="cd16030">
    <property type="entry name" value="iduronate-2-sulfatase"/>
    <property type="match status" value="1"/>
</dbReference>
<evidence type="ECO:0000256" key="6">
    <source>
        <dbReference type="ARBA" id="ARBA00022837"/>
    </source>
</evidence>
<keyword evidence="10" id="KW-1185">Reference proteome</keyword>
<dbReference type="GO" id="GO:0046872">
    <property type="term" value="F:metal ion binding"/>
    <property type="evidence" value="ECO:0007669"/>
    <property type="project" value="UniProtKB-KW"/>
</dbReference>
<feature type="region of interest" description="Disordered" evidence="7">
    <location>
        <begin position="461"/>
        <end position="485"/>
    </location>
</feature>
<dbReference type="GeneID" id="115922305"/>
<keyword evidence="3" id="KW-0479">Metal-binding</keyword>
<dbReference type="EnsemblMetazoa" id="XM_030980954">
    <property type="protein sequence ID" value="XP_030836814"/>
    <property type="gene ID" value="LOC115922305"/>
</dbReference>
<dbReference type="InterPro" id="IPR035874">
    <property type="entry name" value="IDS"/>
</dbReference>
<name>A0A7M7NHT7_STRPU</name>
<dbReference type="GO" id="GO:0005764">
    <property type="term" value="C:lysosome"/>
    <property type="evidence" value="ECO:0000318"/>
    <property type="project" value="GO_Central"/>
</dbReference>
<evidence type="ECO:0000256" key="5">
    <source>
        <dbReference type="ARBA" id="ARBA00022801"/>
    </source>
</evidence>
<comment type="cofactor">
    <cofactor evidence="1">
        <name>Ca(2+)</name>
        <dbReference type="ChEBI" id="CHEBI:29108"/>
    </cofactor>
</comment>
<keyword evidence="6" id="KW-0106">Calcium</keyword>
<sequence length="675" mass="75957">MAWTCCRNILIAVAWSIFTPLCIQTTFELVGATATRPNVLFIVIDDLRPSLGCYGGPIISPNIDQLAAQSAVFTNAMVQQSVCAPSRTSFLTGRRPDTTRLYDFGSYWREHAGNYTTIPQHFKENGYITLSVGKVFHPGKPSGSTDDFPYSWTLPAYQQSTQSYSDSKVCPGNDGNLYNNVMCPIDVDKMPDKTLPDLQTLETAENLIKILSPKQKHDVTKRDDAFHPELEDALHGGEGRGKRAPVVRLPFFLAVGFRKPHIPWKYPKEYKGLYPLDSVEIAPDPNIPDELPNVAQVVFRQLRLRDDIKAMNLSFPIGTIPLKYHASLRQSYYAATTYTDYLVGRLLQALEDGGYSDNTIISLVGDHGWQLGDHGEWCKYSNYQLATRAPLMVHVPGVTDQKSSTTRKFPLIDPLSPSFQGHLKEDGINEVDSRVDEIFSTLQSHQSKNQIDSRVDDSYLRFPHDQTDNEVVESRKSPGLKTKGRKAQSENVYQINEFVELVDLFPTLAELTGLPVPPVCPPNPFNVTFCSEGYSFAPLIQGEECLNSSARRGDCRGAAPGAIVRWKNATFSQYPRPSVTPDKNTDLPSLDLITIMGYSMRTDRYHYTEWIGFNHTTFQGDWSDVKARELYLNDSDPRQDNNVANEECYRSLVGNLSHQLQRGWRDSLPVFKTRT</sequence>
<dbReference type="PROSITE" id="PS00523">
    <property type="entry name" value="SULFATASE_1"/>
    <property type="match status" value="1"/>
</dbReference>
<evidence type="ECO:0000313" key="10">
    <source>
        <dbReference type="Proteomes" id="UP000007110"/>
    </source>
</evidence>
<protein>
    <recommendedName>
        <fullName evidence="8">Sulfatase N-terminal domain-containing protein</fullName>
    </recommendedName>
</protein>
<comment type="similarity">
    <text evidence="2">Belongs to the sulfatase family.</text>
</comment>
<keyword evidence="4" id="KW-0732">Signal</keyword>
<dbReference type="PANTHER" id="PTHR45953:SF1">
    <property type="entry name" value="IDURONATE 2-SULFATASE"/>
    <property type="match status" value="1"/>
</dbReference>
<dbReference type="InterPro" id="IPR017850">
    <property type="entry name" value="Alkaline_phosphatase_core_sf"/>
</dbReference>